<dbReference type="Pfam" id="PF19054">
    <property type="entry name" value="DUF5753"/>
    <property type="match status" value="1"/>
</dbReference>
<dbReference type="InterPro" id="IPR001387">
    <property type="entry name" value="Cro/C1-type_HTH"/>
</dbReference>
<evidence type="ECO:0000259" key="1">
    <source>
        <dbReference type="PROSITE" id="PS50943"/>
    </source>
</evidence>
<dbReference type="RefSeq" id="WP_062145072.1">
    <property type="nucleotide sequence ID" value="NZ_KQ947984.1"/>
</dbReference>
<dbReference type="AlphaFoldDB" id="A0A117PJ08"/>
<dbReference type="Proteomes" id="UP000054024">
    <property type="component" value="Unassembled WGS sequence"/>
</dbReference>
<keyword evidence="3" id="KW-1185">Reference proteome</keyword>
<dbReference type="SUPFAM" id="SSF47413">
    <property type="entry name" value="lambda repressor-like DNA-binding domains"/>
    <property type="match status" value="1"/>
</dbReference>
<evidence type="ECO:0000313" key="3">
    <source>
        <dbReference type="Proteomes" id="UP000054024"/>
    </source>
</evidence>
<dbReference type="EMBL" id="LMWJ01000003">
    <property type="protein sequence ID" value="KUM80518.1"/>
    <property type="molecule type" value="Genomic_DNA"/>
</dbReference>
<proteinExistence type="predicted"/>
<organism evidence="2 3">
    <name type="scientific">Streptomyces curacoi</name>
    <dbReference type="NCBI Taxonomy" id="146536"/>
    <lineage>
        <taxon>Bacteria</taxon>
        <taxon>Bacillati</taxon>
        <taxon>Actinomycetota</taxon>
        <taxon>Actinomycetes</taxon>
        <taxon>Kitasatosporales</taxon>
        <taxon>Streptomycetaceae</taxon>
        <taxon>Streptomyces</taxon>
    </lineage>
</organism>
<dbReference type="Pfam" id="PF13560">
    <property type="entry name" value="HTH_31"/>
    <property type="match status" value="1"/>
</dbReference>
<dbReference type="InterPro" id="IPR043917">
    <property type="entry name" value="DUF5753"/>
</dbReference>
<sequence>MANGSRQAAWEFFGTELKRRREDAGISQVELGSRVFVSGGYIGQFEQAIRKPQLDIAQRIDEVLQTDGIFERLWQKLIRDQRYADYFAAVVELERLATRICEFAPTVVPGLLQTAAYARAVTIAANPFVTDEYVEEKVTARLERAHILKDATRPEYWVALHENVLRIPVGGPETMAEQLEHIARLMRERTVWVTVIPYAAGAHASMTGDLRLMDFDDAPPVAYTETSFSGTLIDDPAVVKRAQRAYDLLRVAALSPKASLALIESAAEDYRRCPSTT</sequence>
<evidence type="ECO:0000313" key="2">
    <source>
        <dbReference type="EMBL" id="KUM80518.1"/>
    </source>
</evidence>
<dbReference type="SMART" id="SM00530">
    <property type="entry name" value="HTH_XRE"/>
    <property type="match status" value="1"/>
</dbReference>
<dbReference type="CDD" id="cd00093">
    <property type="entry name" value="HTH_XRE"/>
    <property type="match status" value="1"/>
</dbReference>
<dbReference type="OrthoDB" id="2897536at2"/>
<dbReference type="PROSITE" id="PS50943">
    <property type="entry name" value="HTH_CROC1"/>
    <property type="match status" value="1"/>
</dbReference>
<comment type="caution">
    <text evidence="2">The sequence shown here is derived from an EMBL/GenBank/DDBJ whole genome shotgun (WGS) entry which is preliminary data.</text>
</comment>
<accession>A0A117PJ08</accession>
<dbReference type="STRING" id="146536.AQI70_04310"/>
<name>A0A117PJ08_9ACTN</name>
<dbReference type="Gene3D" id="1.10.260.40">
    <property type="entry name" value="lambda repressor-like DNA-binding domains"/>
    <property type="match status" value="1"/>
</dbReference>
<dbReference type="GO" id="GO:0003677">
    <property type="term" value="F:DNA binding"/>
    <property type="evidence" value="ECO:0007669"/>
    <property type="project" value="InterPro"/>
</dbReference>
<feature type="domain" description="HTH cro/C1-type" evidence="1">
    <location>
        <begin position="17"/>
        <end position="69"/>
    </location>
</feature>
<protein>
    <submittedName>
        <fullName evidence="2">XRE family transcriptional regulator</fullName>
    </submittedName>
</protein>
<dbReference type="InterPro" id="IPR010982">
    <property type="entry name" value="Lambda_DNA-bd_dom_sf"/>
</dbReference>
<reference evidence="2 3" key="1">
    <citation type="submission" date="2015-10" db="EMBL/GenBank/DDBJ databases">
        <title>Draft genome sequence of Streptomyces curacoi DSM 40107, type strain for the species Streptomyces curacoi.</title>
        <authorList>
            <person name="Ruckert C."/>
            <person name="Winkler A."/>
            <person name="Kalinowski J."/>
            <person name="Kampfer P."/>
            <person name="Glaeser S."/>
        </authorList>
    </citation>
    <scope>NUCLEOTIDE SEQUENCE [LARGE SCALE GENOMIC DNA]</scope>
    <source>
        <strain evidence="2 3">DSM 40107</strain>
    </source>
</reference>
<gene>
    <name evidence="2" type="ORF">AQI70_04310</name>
</gene>